<comment type="caution">
    <text evidence="6">The sequence shown here is derived from an EMBL/GenBank/DDBJ whole genome shotgun (WGS) entry which is preliminary data.</text>
</comment>
<gene>
    <name evidence="6" type="ORF">A9R00_03890</name>
</gene>
<evidence type="ECO:0000256" key="2">
    <source>
        <dbReference type="ARBA" id="ARBA00005866"/>
    </source>
</evidence>
<dbReference type="PIRSF" id="PIRSF016020">
    <property type="entry name" value="PHexose_mutarotase"/>
    <property type="match status" value="1"/>
</dbReference>
<proteinExistence type="inferred from homology"/>
<reference evidence="7" key="1">
    <citation type="journal article" date="2017" name="Proc. Natl. Acad. Sci. U.S.A.">
        <title>Simulation of Deepwater Horizon oil plume reveals substrate specialization within a complex community of hydrocarbon degraders.</title>
        <authorList>
            <person name="Hu P."/>
            <person name="Dubinsky E.A."/>
            <person name="Probst A.J."/>
            <person name="Wang J."/>
            <person name="Sieber C.M.K."/>
            <person name="Tom L.M."/>
            <person name="Gardinali P."/>
            <person name="Banfield J.F."/>
            <person name="Atlas R.M."/>
            <person name="Andersen G.L."/>
        </authorList>
    </citation>
    <scope>NUCLEOTIDE SEQUENCE [LARGE SCALE GENOMIC DNA]</scope>
</reference>
<organism evidence="6 7">
    <name type="scientific">Oleispira antarctica</name>
    <dbReference type="NCBI Taxonomy" id="188908"/>
    <lineage>
        <taxon>Bacteria</taxon>
        <taxon>Pseudomonadati</taxon>
        <taxon>Pseudomonadota</taxon>
        <taxon>Gammaproteobacteria</taxon>
        <taxon>Oceanospirillales</taxon>
        <taxon>Oceanospirillaceae</taxon>
        <taxon>Oleispira</taxon>
    </lineage>
</organism>
<dbReference type="Proteomes" id="UP000227088">
    <property type="component" value="Unassembled WGS sequence"/>
</dbReference>
<dbReference type="GO" id="GO:0030246">
    <property type="term" value="F:carbohydrate binding"/>
    <property type="evidence" value="ECO:0007669"/>
    <property type="project" value="UniProtKB-UniRule"/>
</dbReference>
<dbReference type="Gene3D" id="2.70.98.10">
    <property type="match status" value="1"/>
</dbReference>
<feature type="active site" evidence="5">
    <location>
        <position position="276"/>
    </location>
</feature>
<dbReference type="InterPro" id="IPR025532">
    <property type="entry name" value="G6P_1-epimerase"/>
</dbReference>
<dbReference type="AlphaFoldDB" id="A0A1Y5I1A0"/>
<dbReference type="InterPro" id="IPR014718">
    <property type="entry name" value="GH-type_carb-bd"/>
</dbReference>
<dbReference type="GO" id="GO:0047938">
    <property type="term" value="F:glucose-6-phosphate 1-epimerase activity"/>
    <property type="evidence" value="ECO:0007669"/>
    <property type="project" value="UniProtKB-UniRule"/>
</dbReference>
<dbReference type="CDD" id="cd09020">
    <property type="entry name" value="D-hex-6-P-epi_like"/>
    <property type="match status" value="1"/>
</dbReference>
<dbReference type="PANTHER" id="PTHR11122">
    <property type="entry name" value="APOSPORY-ASSOCIATED PROTEIN C-RELATED"/>
    <property type="match status" value="1"/>
</dbReference>
<feature type="active site" evidence="5">
    <location>
        <position position="169"/>
    </location>
</feature>
<evidence type="ECO:0000256" key="5">
    <source>
        <dbReference type="PIRSR" id="PIRSR016020-1"/>
    </source>
</evidence>
<dbReference type="InterPro" id="IPR011013">
    <property type="entry name" value="Gal_mutarotase_sf_dom"/>
</dbReference>
<protein>
    <recommendedName>
        <fullName evidence="4">Putative glucose-6-phosphate 1-epimerase</fullName>
        <ecNumber evidence="4">5.1.3.15</ecNumber>
    </recommendedName>
</protein>
<dbReference type="EMBL" id="MABE01000226">
    <property type="protein sequence ID" value="OUS40855.1"/>
    <property type="molecule type" value="Genomic_DNA"/>
</dbReference>
<keyword evidence="3 4" id="KW-0413">Isomerase</keyword>
<dbReference type="InterPro" id="IPR008183">
    <property type="entry name" value="Aldose_1/G6P_1-epimerase"/>
</dbReference>
<name>A0A1Y5I1A0_OLEAN</name>
<evidence type="ECO:0000313" key="7">
    <source>
        <dbReference type="Proteomes" id="UP000227088"/>
    </source>
</evidence>
<dbReference type="PANTHER" id="PTHR11122:SF13">
    <property type="entry name" value="GLUCOSE-6-PHOSPHATE 1-EPIMERASE"/>
    <property type="match status" value="1"/>
</dbReference>
<evidence type="ECO:0000256" key="3">
    <source>
        <dbReference type="ARBA" id="ARBA00023235"/>
    </source>
</evidence>
<dbReference type="Pfam" id="PF01263">
    <property type="entry name" value="Aldose_epim"/>
    <property type="match status" value="1"/>
</dbReference>
<evidence type="ECO:0000256" key="1">
    <source>
        <dbReference type="ARBA" id="ARBA00001096"/>
    </source>
</evidence>
<comment type="catalytic activity">
    <reaction evidence="1">
        <text>alpha-D-glucose 6-phosphate = beta-D-glucose 6-phosphate</text>
        <dbReference type="Rhea" id="RHEA:16249"/>
        <dbReference type="ChEBI" id="CHEBI:58225"/>
        <dbReference type="ChEBI" id="CHEBI:58247"/>
        <dbReference type="EC" id="5.1.3.15"/>
    </reaction>
</comment>
<accession>A0A1Y5I1A0</accession>
<evidence type="ECO:0000256" key="4">
    <source>
        <dbReference type="PIRNR" id="PIRNR016020"/>
    </source>
</evidence>
<comment type="similarity">
    <text evidence="2 4">Belongs to the glucose-6-phosphate 1-epimerase family.</text>
</comment>
<sequence>MSHIFCQQVQLDELEAIKIEHPLFSATLLLQGAQLIEFTPTSTENNLLWLSDSVEYKQGKPLRGGIPICWPWFGNLDKNPPAIQSQIKDKSSASAHGFARSMPWKIVSIIESCHQVEVILALTSDEQTKALWPFEFNLEARFIFSQQLEIELKTVNNSETAFSFSQALHTYLPTEDIKKTYIHNAHNSYYIDAMDHWQEKPQIGRIGFSEETDRLYFFPEQSGSNQFQLRVEAPNQQLLVNTENSRSAVIWNPWVKKSLGLSQFSPHDYQNMLCIESANILDDSVLLESQQQHSLKLTLTSLGNFNN</sequence>
<dbReference type="GO" id="GO:0005975">
    <property type="term" value="P:carbohydrate metabolic process"/>
    <property type="evidence" value="ECO:0007669"/>
    <property type="project" value="InterPro"/>
</dbReference>
<evidence type="ECO:0000313" key="6">
    <source>
        <dbReference type="EMBL" id="OUS40855.1"/>
    </source>
</evidence>
<dbReference type="SUPFAM" id="SSF74650">
    <property type="entry name" value="Galactose mutarotase-like"/>
    <property type="match status" value="1"/>
</dbReference>
<dbReference type="EC" id="5.1.3.15" evidence="4"/>